<feature type="domain" description="Transposase DDE" evidence="1">
    <location>
        <begin position="61"/>
        <end position="113"/>
    </location>
</feature>
<dbReference type="AlphaFoldDB" id="A0A2A5SZP6"/>
<protein>
    <recommendedName>
        <fullName evidence="1">Transposase DDE domain-containing protein</fullName>
    </recommendedName>
</protein>
<accession>A0A2A5SZP6</accession>
<evidence type="ECO:0000259" key="1">
    <source>
        <dbReference type="Pfam" id="PF13612"/>
    </source>
</evidence>
<proteinExistence type="predicted"/>
<dbReference type="InterPro" id="IPR025668">
    <property type="entry name" value="Tnp_DDE_dom"/>
</dbReference>
<evidence type="ECO:0000313" key="2">
    <source>
        <dbReference type="EMBL" id="PCS21371.1"/>
    </source>
</evidence>
<evidence type="ECO:0000313" key="3">
    <source>
        <dbReference type="Proteomes" id="UP000219020"/>
    </source>
</evidence>
<dbReference type="EMBL" id="NBYY01000034">
    <property type="protein sequence ID" value="PCS21371.1"/>
    <property type="molecule type" value="Genomic_DNA"/>
</dbReference>
<keyword evidence="3" id="KW-1185">Reference proteome</keyword>
<dbReference type="Proteomes" id="UP000219020">
    <property type="component" value="Unassembled WGS sequence"/>
</dbReference>
<gene>
    <name evidence="2" type="ORF">BTN49_2910</name>
</gene>
<organism evidence="2 3">
    <name type="scientific">Candidatus Enterovibrio escicola</name>
    <dbReference type="NCBI Taxonomy" id="1927127"/>
    <lineage>
        <taxon>Bacteria</taxon>
        <taxon>Pseudomonadati</taxon>
        <taxon>Pseudomonadota</taxon>
        <taxon>Gammaproteobacteria</taxon>
        <taxon>Vibrionales</taxon>
        <taxon>Vibrionaceae</taxon>
        <taxon>Enterovibrio</taxon>
    </lineage>
</organism>
<sequence length="113" mass="13757">MMTIVIAFHQSGYRDFKTYYIHFVYRYFTNEFPELVSYTRMLNLMKGLLVPLYYYLTHYHARSTGIAFVDSSKLQVYYNLRILRYQVLKGTEKRGKGTMWWFYGFKLNLIINE</sequence>
<reference evidence="3" key="1">
    <citation type="submission" date="2017-04" db="EMBL/GenBank/DDBJ databases">
        <title>Genome evolution of the luminous symbionts of deep sea anglerfish.</title>
        <authorList>
            <person name="Hendry T.A."/>
        </authorList>
    </citation>
    <scope>NUCLEOTIDE SEQUENCE [LARGE SCALE GENOMIC DNA]</scope>
</reference>
<name>A0A2A5SZP6_9GAMM</name>
<dbReference type="Pfam" id="PF13612">
    <property type="entry name" value="DDE_Tnp_1_3"/>
    <property type="match status" value="1"/>
</dbReference>
<comment type="caution">
    <text evidence="2">The sequence shown here is derived from an EMBL/GenBank/DDBJ whole genome shotgun (WGS) entry which is preliminary data.</text>
</comment>